<dbReference type="SUPFAM" id="SSF49299">
    <property type="entry name" value="PKD domain"/>
    <property type="match status" value="8"/>
</dbReference>
<dbReference type="PROSITE" id="PS50093">
    <property type="entry name" value="PKD"/>
    <property type="match status" value="6"/>
</dbReference>
<evidence type="ECO:0000256" key="3">
    <source>
        <dbReference type="ARBA" id="ARBA00022737"/>
    </source>
</evidence>
<dbReference type="InterPro" id="IPR022409">
    <property type="entry name" value="PKD/Chitinase_dom"/>
</dbReference>
<feature type="domain" description="PKD" evidence="6">
    <location>
        <begin position="880"/>
        <end position="901"/>
    </location>
</feature>
<dbReference type="SMART" id="SM00089">
    <property type="entry name" value="PKD"/>
    <property type="match status" value="8"/>
</dbReference>
<feature type="domain" description="PKD" evidence="6">
    <location>
        <begin position="1128"/>
        <end position="1164"/>
    </location>
</feature>
<comment type="subcellular location">
    <subcellularLocation>
        <location evidence="1">Membrane</location>
        <topology evidence="1">Multi-pass membrane protein</topology>
    </subcellularLocation>
</comment>
<evidence type="ECO:0000256" key="5">
    <source>
        <dbReference type="ARBA" id="ARBA00023136"/>
    </source>
</evidence>
<keyword evidence="2" id="KW-0812">Transmembrane</keyword>
<feature type="domain" description="PKD" evidence="6">
    <location>
        <begin position="1039"/>
        <end position="1094"/>
    </location>
</feature>
<keyword evidence="8" id="KW-1185">Reference proteome</keyword>
<dbReference type="Pfam" id="PF18911">
    <property type="entry name" value="PKD_4"/>
    <property type="match status" value="5"/>
</dbReference>
<keyword evidence="4" id="KW-1133">Transmembrane helix</keyword>
<gene>
    <name evidence="7" type="ORF">DFO77_10986</name>
</gene>
<dbReference type="GO" id="GO:0006816">
    <property type="term" value="P:calcium ion transport"/>
    <property type="evidence" value="ECO:0007669"/>
    <property type="project" value="TreeGrafter"/>
</dbReference>
<protein>
    <submittedName>
        <fullName evidence="7">Gliding motility-associated-like protein</fullName>
    </submittedName>
</protein>
<keyword evidence="5" id="KW-0472">Membrane</keyword>
<sequence length="1282" mass="138190">MGYAQSCDYSNGQNDDWIFNKRCAPVTVERIVTFRGVDDGGTGNVSIYFDWGDGSDPEIISASELTTGNWQASATHIYPKNGDRCNYYAEAFLMVDGVLCTSSGQGQTATVWDIDNENGGELNISPVVFPICVGNDGSVRFTDVSQWNCTPPDEEDTPNNKNRWTQWIYGTGSTSIIDATVGGVGYSWPHRGSVEYYPEPAEAPAPPPSTSEEIYIPDYYNVGDFFEVTIRNWNTCNPYNEDPATPPGDPINGDNPPVTTTAMALIVAIPDGSVDPAGPFCETDAPYTLVPATPGGTWSGPGVDPSTGEFTPVAAGPGTHTITYNVSNAYGCSASGSIDIEVREAPSLDITPGTSIYLCPGLDLQLNAAISGGTPPYSIQWTGDTAPLSATNITNPDFNTTNTGSFNLTATVTDDTGCSNQANITIDIEEVSIVFDPNPIEVCAGETVELSPITDGGSTVFTSHTWSGSDTDKLSATDVANPEFSSTETGTFTYTYTVIDDKGCSDQTDISVIVKEQPVADAGPDEQLCSLTHQLNSNEVSGATGLWQVISGPGNISFDDASSTNATITADTYGVYELSREIDLNGCTSTDVVTVTFSESPSPSAGEDIEVCGLSTSLEAIPDFGTGSWSMTTGPGSATFTDASAPTTAVAADTPGQYLFTWTETSADNCTGSAVQTVNFLPQAEASLAPFTTEACSPLEITFENTSVNAQTYEWDFGDGAASTQENPTHIFRTTTNSPETFDITFTAKTADNCNDTKDYQITVNPIPQALFETSDLAGCSPMSVTLNNQSSGATGYTWDFGDGSDFSEEETPSHTYTNQEAYVQSFRVNLTAENDYGCTDSYFTYITVYPVREIELTATPEEGCSPLTSQLLTQSGAKSYYWNFGDGSTETGSYQTAHTFVNNTQEDISYEISVTGTSSFGCPEEAATMITVHPTPSPDFTATPTEQQMPDRTVSVNNTTTGQWNYLWSFGDGTTSEATSPEPHQYEASGDYEISLRAYSDFCEATTSELISILPMMPAIDYGQDESGCPPLTVSFYNNTLDATSYLWEFGDGQSSNEHEPKHTYRVPGTYPVRLTAYGPGGTITAEEVTIQIYNTPTALFEPVPKVVYIPDDEVTFLNKSQGADFWEWSFGDGNSSVEFSPTHSYASTGSYDVTLRVENSDGCTDEITIPDAVKAEQGGEIDFPNAFTPNKNGPTGGQYQFGERTNHVFYPFVQKGIVEYKLQIFSRWGELLFETTEINRGWDGYYRDKLAPQGVYIWRVTATMSDGKRIEKAGDVTLLR</sequence>
<evidence type="ECO:0000259" key="6">
    <source>
        <dbReference type="PROSITE" id="PS50093"/>
    </source>
</evidence>
<dbReference type="Pfam" id="PF13585">
    <property type="entry name" value="CHU_C"/>
    <property type="match status" value="1"/>
</dbReference>
<dbReference type="InterPro" id="IPR035986">
    <property type="entry name" value="PKD_dom_sf"/>
</dbReference>
<evidence type="ECO:0000256" key="4">
    <source>
        <dbReference type="ARBA" id="ARBA00022989"/>
    </source>
</evidence>
<feature type="domain" description="PKD" evidence="6">
    <location>
        <begin position="712"/>
        <end position="732"/>
    </location>
</feature>
<evidence type="ECO:0000313" key="7">
    <source>
        <dbReference type="EMBL" id="RCW36122.1"/>
    </source>
</evidence>
<organism evidence="7 8">
    <name type="scientific">Marinilabilia salmonicolor</name>
    <dbReference type="NCBI Taxonomy" id="989"/>
    <lineage>
        <taxon>Bacteria</taxon>
        <taxon>Pseudomonadati</taxon>
        <taxon>Bacteroidota</taxon>
        <taxon>Bacteroidia</taxon>
        <taxon>Marinilabiliales</taxon>
        <taxon>Marinilabiliaceae</taxon>
        <taxon>Marinilabilia</taxon>
    </lineage>
</organism>
<dbReference type="CDD" id="cd00146">
    <property type="entry name" value="PKD"/>
    <property type="match status" value="4"/>
</dbReference>
<name>A0A368V4V8_9BACT</name>
<comment type="caution">
    <text evidence="7">The sequence shown here is derived from an EMBL/GenBank/DDBJ whole genome shotgun (WGS) entry which is preliminary data.</text>
</comment>
<dbReference type="InterPro" id="IPR000601">
    <property type="entry name" value="PKD_dom"/>
</dbReference>
<proteinExistence type="predicted"/>
<keyword evidence="3" id="KW-0677">Repeat</keyword>
<feature type="domain" description="PKD" evidence="6">
    <location>
        <begin position="789"/>
        <end position="830"/>
    </location>
</feature>
<dbReference type="Proteomes" id="UP000252733">
    <property type="component" value="Unassembled WGS sequence"/>
</dbReference>
<dbReference type="PANTHER" id="PTHR46730:SF1">
    <property type="entry name" value="PLAT DOMAIN-CONTAINING PROTEIN"/>
    <property type="match status" value="1"/>
</dbReference>
<dbReference type="InterPro" id="IPR013783">
    <property type="entry name" value="Ig-like_fold"/>
</dbReference>
<reference evidence="7 8" key="1">
    <citation type="submission" date="2018-07" db="EMBL/GenBank/DDBJ databases">
        <title>Freshwater and sediment microbial communities from various areas in North America, analyzing microbe dynamics in response to fracking.</title>
        <authorList>
            <person name="Lamendella R."/>
        </authorList>
    </citation>
    <scope>NUCLEOTIDE SEQUENCE [LARGE SCALE GENOMIC DNA]</scope>
    <source>
        <strain evidence="7 8">160A</strain>
    </source>
</reference>
<dbReference type="PANTHER" id="PTHR46730">
    <property type="entry name" value="POLYCYSTIN-1"/>
    <property type="match status" value="1"/>
</dbReference>
<evidence type="ECO:0000313" key="8">
    <source>
        <dbReference type="Proteomes" id="UP000252733"/>
    </source>
</evidence>
<evidence type="ECO:0000256" key="1">
    <source>
        <dbReference type="ARBA" id="ARBA00004141"/>
    </source>
</evidence>
<feature type="domain" description="PKD" evidence="6">
    <location>
        <begin position="937"/>
        <end position="1014"/>
    </location>
</feature>
<dbReference type="EMBL" id="QPIZ01000009">
    <property type="protein sequence ID" value="RCW36122.1"/>
    <property type="molecule type" value="Genomic_DNA"/>
</dbReference>
<dbReference type="Gene3D" id="2.60.40.10">
    <property type="entry name" value="Immunoglobulins"/>
    <property type="match status" value="10"/>
</dbReference>
<evidence type="ECO:0000256" key="2">
    <source>
        <dbReference type="ARBA" id="ARBA00022692"/>
    </source>
</evidence>
<dbReference type="GO" id="GO:0005261">
    <property type="term" value="F:monoatomic cation channel activity"/>
    <property type="evidence" value="ECO:0007669"/>
    <property type="project" value="TreeGrafter"/>
</dbReference>
<accession>A0A368V4V8</accession>
<dbReference type="GO" id="GO:0005886">
    <property type="term" value="C:plasma membrane"/>
    <property type="evidence" value="ECO:0007669"/>
    <property type="project" value="TreeGrafter"/>
</dbReference>